<dbReference type="Proteomes" id="UP001497497">
    <property type="component" value="Unassembled WGS sequence"/>
</dbReference>
<evidence type="ECO:0000313" key="3">
    <source>
        <dbReference type="Proteomes" id="UP001497497"/>
    </source>
</evidence>
<dbReference type="AlphaFoldDB" id="A0AAV2HUE0"/>
<reference evidence="2 3" key="1">
    <citation type="submission" date="2024-04" db="EMBL/GenBank/DDBJ databases">
        <authorList>
            <consortium name="Genoscope - CEA"/>
            <person name="William W."/>
        </authorList>
    </citation>
    <scope>NUCLEOTIDE SEQUENCE [LARGE SCALE GENOMIC DNA]</scope>
</reference>
<feature type="signal peptide" evidence="1">
    <location>
        <begin position="1"/>
        <end position="18"/>
    </location>
</feature>
<dbReference type="Gene3D" id="3.40.50.410">
    <property type="entry name" value="von Willebrand factor, type A domain"/>
    <property type="match status" value="1"/>
</dbReference>
<dbReference type="EMBL" id="CAXITT010000252">
    <property type="protein sequence ID" value="CAL1537165.1"/>
    <property type="molecule type" value="Genomic_DNA"/>
</dbReference>
<proteinExistence type="predicted"/>
<organism evidence="2 3">
    <name type="scientific">Lymnaea stagnalis</name>
    <name type="common">Great pond snail</name>
    <name type="synonym">Helix stagnalis</name>
    <dbReference type="NCBI Taxonomy" id="6523"/>
    <lineage>
        <taxon>Eukaryota</taxon>
        <taxon>Metazoa</taxon>
        <taxon>Spiralia</taxon>
        <taxon>Lophotrochozoa</taxon>
        <taxon>Mollusca</taxon>
        <taxon>Gastropoda</taxon>
        <taxon>Heterobranchia</taxon>
        <taxon>Euthyneura</taxon>
        <taxon>Panpulmonata</taxon>
        <taxon>Hygrophila</taxon>
        <taxon>Lymnaeoidea</taxon>
        <taxon>Lymnaeidae</taxon>
        <taxon>Lymnaea</taxon>
    </lineage>
</organism>
<gene>
    <name evidence="2" type="ORF">GSLYS_00011078001</name>
</gene>
<keyword evidence="3" id="KW-1185">Reference proteome</keyword>
<dbReference type="InterPro" id="IPR036465">
    <property type="entry name" value="vWFA_dom_sf"/>
</dbReference>
<evidence type="ECO:0008006" key="4">
    <source>
        <dbReference type="Google" id="ProtNLM"/>
    </source>
</evidence>
<feature type="chain" id="PRO_5043606824" description="VWFA domain-containing protein" evidence="1">
    <location>
        <begin position="19"/>
        <end position="228"/>
    </location>
</feature>
<comment type="caution">
    <text evidence="2">The sequence shown here is derived from an EMBL/GenBank/DDBJ whole genome shotgun (WGS) entry which is preliminary data.</text>
</comment>
<protein>
    <recommendedName>
        <fullName evidence="4">VWFA domain-containing protein</fullName>
    </recommendedName>
</protein>
<dbReference type="SUPFAM" id="SSF53300">
    <property type="entry name" value="vWA-like"/>
    <property type="match status" value="1"/>
</dbReference>
<keyword evidence="1" id="KW-0732">Signal</keyword>
<evidence type="ECO:0000256" key="1">
    <source>
        <dbReference type="SAM" id="SignalP"/>
    </source>
</evidence>
<name>A0AAV2HUE0_LYMST</name>
<evidence type="ECO:0000313" key="2">
    <source>
        <dbReference type="EMBL" id="CAL1537165.1"/>
    </source>
</evidence>
<sequence>MQFLQLFTLARLLIAIYAQICPDTEIAFLFDQSENARAASTNGSHNFTIRFHILREQVTIALKNSRILNTPSYVNIRIGGYGYSNDVMSVIPPGSSPAAAIDSLVNGLFLISNGGSWTYRGLHGITSGPTYTNNRLIVISSQGSGNTNRRLLAQLEAQRVRSLGWNITVIAVKGKHAIDLQELTVVKNNQPPILINDTTNTTDPKSYRLLQPELDNIINSLCNVSPTC</sequence>
<accession>A0AAV2HUE0</accession>